<evidence type="ECO:0000313" key="1">
    <source>
        <dbReference type="EMBL" id="KAJ0086529.1"/>
    </source>
</evidence>
<dbReference type="Proteomes" id="UP001164250">
    <property type="component" value="Chromosome 10"/>
</dbReference>
<reference evidence="2" key="1">
    <citation type="journal article" date="2023" name="G3 (Bethesda)">
        <title>Genome assembly and association tests identify interacting loci associated with vigor, precocity, and sex in interspecific pistachio rootstocks.</title>
        <authorList>
            <person name="Palmer W."/>
            <person name="Jacygrad E."/>
            <person name="Sagayaradj S."/>
            <person name="Cavanaugh K."/>
            <person name="Han R."/>
            <person name="Bertier L."/>
            <person name="Beede B."/>
            <person name="Kafkas S."/>
            <person name="Golino D."/>
            <person name="Preece J."/>
            <person name="Michelmore R."/>
        </authorList>
    </citation>
    <scope>NUCLEOTIDE SEQUENCE [LARGE SCALE GENOMIC DNA]</scope>
</reference>
<name>A0ACC1AIP4_9ROSI</name>
<evidence type="ECO:0000313" key="2">
    <source>
        <dbReference type="Proteomes" id="UP001164250"/>
    </source>
</evidence>
<organism evidence="1 2">
    <name type="scientific">Pistacia atlantica</name>
    <dbReference type="NCBI Taxonomy" id="434234"/>
    <lineage>
        <taxon>Eukaryota</taxon>
        <taxon>Viridiplantae</taxon>
        <taxon>Streptophyta</taxon>
        <taxon>Embryophyta</taxon>
        <taxon>Tracheophyta</taxon>
        <taxon>Spermatophyta</taxon>
        <taxon>Magnoliopsida</taxon>
        <taxon>eudicotyledons</taxon>
        <taxon>Gunneridae</taxon>
        <taxon>Pentapetalae</taxon>
        <taxon>rosids</taxon>
        <taxon>malvids</taxon>
        <taxon>Sapindales</taxon>
        <taxon>Anacardiaceae</taxon>
        <taxon>Pistacia</taxon>
    </lineage>
</organism>
<proteinExistence type="predicted"/>
<keyword evidence="2" id="KW-1185">Reference proteome</keyword>
<gene>
    <name evidence="1" type="ORF">Patl1_09123</name>
</gene>
<comment type="caution">
    <text evidence="1">The sequence shown here is derived from an EMBL/GenBank/DDBJ whole genome shotgun (WGS) entry which is preliminary data.</text>
</comment>
<sequence length="176" mass="20068">MKNDSSPPASSTSTSTTSLSKKDRPLSASLFGISGYKFWVLSAILLLAFWSMFTGSVSLKWSSGNLTRFSDDVDFSIHHDLDILEVEERKKMVRRMWDVYTHGTNVRLPRFWSEAFEAAYEYLTSDVPGVRDFAVSEIAKMSLRSLNLDPLPVLNPRLVVVSFMLLFLFFFPKVHE</sequence>
<dbReference type="EMBL" id="CM047906">
    <property type="protein sequence ID" value="KAJ0086529.1"/>
    <property type="molecule type" value="Genomic_DNA"/>
</dbReference>
<protein>
    <submittedName>
        <fullName evidence="1">Uncharacterized protein</fullName>
    </submittedName>
</protein>
<accession>A0ACC1AIP4</accession>